<dbReference type="Pfam" id="PF04155">
    <property type="entry name" value="Ground-like"/>
    <property type="match status" value="1"/>
</dbReference>
<comment type="caution">
    <text evidence="3">The sequence shown here is derived from an EMBL/GenBank/DDBJ whole genome shotgun (WGS) entry which is preliminary data.</text>
</comment>
<dbReference type="EMBL" id="BTSX01000006">
    <property type="protein sequence ID" value="GMT04398.1"/>
    <property type="molecule type" value="Genomic_DNA"/>
</dbReference>
<dbReference type="AlphaFoldDB" id="A0AAV5UCI7"/>
<accession>A0AAV5UCI7</accession>
<evidence type="ECO:0000313" key="3">
    <source>
        <dbReference type="EMBL" id="GMT04398.1"/>
    </source>
</evidence>
<name>A0AAV5UCI7_9BILA</name>
<dbReference type="PANTHER" id="PTHR31967:SF14">
    <property type="entry name" value="GROUND-LIKE DOMAIN-CONTAINING PROTEIN"/>
    <property type="match status" value="1"/>
</dbReference>
<gene>
    <name evidence="3" type="ORF">PENTCL1PPCAC_26572</name>
</gene>
<keyword evidence="4" id="KW-1185">Reference proteome</keyword>
<dbReference type="PANTHER" id="PTHR31967">
    <property type="entry name" value="GROUNDHOG (HEDGEHOG-LIKE FAMILY)-RELATED"/>
    <property type="match status" value="1"/>
</dbReference>
<dbReference type="InterPro" id="IPR007284">
    <property type="entry name" value="Ground-like_dom"/>
</dbReference>
<feature type="chain" id="PRO_5044011553" description="Ground-like domain-containing protein" evidence="1">
    <location>
        <begin position="31"/>
        <end position="237"/>
    </location>
</feature>
<evidence type="ECO:0000256" key="1">
    <source>
        <dbReference type="SAM" id="SignalP"/>
    </source>
</evidence>
<feature type="signal peptide" evidence="1">
    <location>
        <begin position="1"/>
        <end position="30"/>
    </location>
</feature>
<organism evidence="3 4">
    <name type="scientific">Pristionchus entomophagus</name>
    <dbReference type="NCBI Taxonomy" id="358040"/>
    <lineage>
        <taxon>Eukaryota</taxon>
        <taxon>Metazoa</taxon>
        <taxon>Ecdysozoa</taxon>
        <taxon>Nematoda</taxon>
        <taxon>Chromadorea</taxon>
        <taxon>Rhabditida</taxon>
        <taxon>Rhabditina</taxon>
        <taxon>Diplogasteromorpha</taxon>
        <taxon>Diplogasteroidea</taxon>
        <taxon>Neodiplogasteridae</taxon>
        <taxon>Pristionchus</taxon>
    </lineage>
</organism>
<reference evidence="3" key="1">
    <citation type="submission" date="2023-10" db="EMBL/GenBank/DDBJ databases">
        <title>Genome assembly of Pristionchus species.</title>
        <authorList>
            <person name="Yoshida K."/>
            <person name="Sommer R.J."/>
        </authorList>
    </citation>
    <scope>NUCLEOTIDE SEQUENCE</scope>
    <source>
        <strain evidence="3">RS0144</strain>
    </source>
</reference>
<feature type="domain" description="Ground-like" evidence="2">
    <location>
        <begin position="125"/>
        <end position="207"/>
    </location>
</feature>
<evidence type="ECO:0000259" key="2">
    <source>
        <dbReference type="Pfam" id="PF04155"/>
    </source>
</evidence>
<feature type="non-terminal residue" evidence="3">
    <location>
        <position position="1"/>
    </location>
</feature>
<protein>
    <recommendedName>
        <fullName evidence="2">Ground-like domain-containing protein</fullName>
    </recommendedName>
</protein>
<evidence type="ECO:0000313" key="4">
    <source>
        <dbReference type="Proteomes" id="UP001432027"/>
    </source>
</evidence>
<sequence>IHWLPYSLTVLSRMRWLLVVLSTMAIGCLGGEEHVLGSVYALAQSSFVELTDADFTEFNASPLRALGKPTFVLGNPNFVPKQSNFSVVSGGDKEIRRAPATGNIQYSFPPPTKLPLPSCFYNPAGYVCCNRDLYHFIEDSFRALLARPGFNPCNIQSSVNSLHRTAEQRFNVSMEAVVGLDDFAQKVRFRGSLACKLEVEGKYIMMYATPTSSVSRRKRETSDADPANIENEHAAFF</sequence>
<proteinExistence type="predicted"/>
<keyword evidence="1" id="KW-0732">Signal</keyword>
<dbReference type="Proteomes" id="UP001432027">
    <property type="component" value="Unassembled WGS sequence"/>
</dbReference>